<evidence type="ECO:0000256" key="1">
    <source>
        <dbReference type="SAM" id="MobiDB-lite"/>
    </source>
</evidence>
<gene>
    <name evidence="2" type="ORF">N7541_003648</name>
</gene>
<accession>A0A9W9RP57</accession>
<dbReference type="EMBL" id="JAPZBR010000002">
    <property type="protein sequence ID" value="KAJ5362804.1"/>
    <property type="molecule type" value="Genomic_DNA"/>
</dbReference>
<dbReference type="AlphaFoldDB" id="A0A9W9RP57"/>
<proteinExistence type="predicted"/>
<evidence type="ECO:0000313" key="3">
    <source>
        <dbReference type="Proteomes" id="UP001148299"/>
    </source>
</evidence>
<organism evidence="2 3">
    <name type="scientific">Penicillium brevicompactum</name>
    <dbReference type="NCBI Taxonomy" id="5074"/>
    <lineage>
        <taxon>Eukaryota</taxon>
        <taxon>Fungi</taxon>
        <taxon>Dikarya</taxon>
        <taxon>Ascomycota</taxon>
        <taxon>Pezizomycotina</taxon>
        <taxon>Eurotiomycetes</taxon>
        <taxon>Eurotiomycetidae</taxon>
        <taxon>Eurotiales</taxon>
        <taxon>Aspergillaceae</taxon>
        <taxon>Penicillium</taxon>
    </lineage>
</organism>
<sequence>MVRGADFDNGVPQSDNPIENGPNKAHGTGDAVCLAPIISQCIEFEHYTNFIQPADLSRSHKAAPMPEETGSGRDVFPGQPSGGYENTSGSGKGGHEPKSTGEQKGHGALPGQ</sequence>
<evidence type="ECO:0000313" key="2">
    <source>
        <dbReference type="EMBL" id="KAJ5362804.1"/>
    </source>
</evidence>
<name>A0A9W9RP57_PENBR</name>
<reference evidence="2" key="2">
    <citation type="journal article" date="2023" name="IMA Fungus">
        <title>Comparative genomic study of the Penicillium genus elucidates a diverse pangenome and 15 lateral gene transfer events.</title>
        <authorList>
            <person name="Petersen C."/>
            <person name="Sorensen T."/>
            <person name="Nielsen M.R."/>
            <person name="Sondergaard T.E."/>
            <person name="Sorensen J.L."/>
            <person name="Fitzpatrick D.A."/>
            <person name="Frisvad J.C."/>
            <person name="Nielsen K.L."/>
        </authorList>
    </citation>
    <scope>NUCLEOTIDE SEQUENCE</scope>
    <source>
        <strain evidence="2">IBT 35675</strain>
    </source>
</reference>
<feature type="region of interest" description="Disordered" evidence="1">
    <location>
        <begin position="58"/>
        <end position="112"/>
    </location>
</feature>
<keyword evidence="3" id="KW-1185">Reference proteome</keyword>
<feature type="compositionally biased region" description="Basic and acidic residues" evidence="1">
    <location>
        <begin position="93"/>
        <end position="105"/>
    </location>
</feature>
<feature type="region of interest" description="Disordered" evidence="1">
    <location>
        <begin position="1"/>
        <end position="29"/>
    </location>
</feature>
<comment type="caution">
    <text evidence="2">The sequence shown here is derived from an EMBL/GenBank/DDBJ whole genome shotgun (WGS) entry which is preliminary data.</text>
</comment>
<protein>
    <submittedName>
        <fullName evidence="2">Uncharacterized protein</fullName>
    </submittedName>
</protein>
<reference evidence="2" key="1">
    <citation type="submission" date="2022-12" db="EMBL/GenBank/DDBJ databases">
        <authorList>
            <person name="Petersen C."/>
        </authorList>
    </citation>
    <scope>NUCLEOTIDE SEQUENCE</scope>
    <source>
        <strain evidence="2">IBT 35675</strain>
    </source>
</reference>
<dbReference type="Proteomes" id="UP001148299">
    <property type="component" value="Unassembled WGS sequence"/>
</dbReference>